<dbReference type="PANTHER" id="PTHR33164">
    <property type="entry name" value="TRANSCRIPTIONAL REGULATOR, MARR FAMILY"/>
    <property type="match status" value="1"/>
</dbReference>
<dbReference type="SMART" id="SM00347">
    <property type="entry name" value="HTH_MARR"/>
    <property type="match status" value="1"/>
</dbReference>
<dbReference type="InterPro" id="IPR036388">
    <property type="entry name" value="WH-like_DNA-bd_sf"/>
</dbReference>
<dbReference type="InterPro" id="IPR023187">
    <property type="entry name" value="Tscrpt_reg_MarR-type_CS"/>
</dbReference>
<dbReference type="Proteomes" id="UP000249364">
    <property type="component" value="Unassembled WGS sequence"/>
</dbReference>
<evidence type="ECO:0000256" key="1">
    <source>
        <dbReference type="ARBA" id="ARBA00023015"/>
    </source>
</evidence>
<dbReference type="SUPFAM" id="SSF46785">
    <property type="entry name" value="Winged helix' DNA-binding domain"/>
    <property type="match status" value="1"/>
</dbReference>
<evidence type="ECO:0000259" key="4">
    <source>
        <dbReference type="SMART" id="SM00347"/>
    </source>
</evidence>
<feature type="domain" description="HTH marR-type" evidence="4">
    <location>
        <begin position="63"/>
        <end position="169"/>
    </location>
</feature>
<dbReference type="PROSITE" id="PS01117">
    <property type="entry name" value="HTH_MARR_1"/>
    <property type="match status" value="1"/>
</dbReference>
<proteinExistence type="predicted"/>
<organism evidence="5 6">
    <name type="scientific">Roseinatronobacter thiooxidans</name>
    <dbReference type="NCBI Taxonomy" id="121821"/>
    <lineage>
        <taxon>Bacteria</taxon>
        <taxon>Pseudomonadati</taxon>
        <taxon>Pseudomonadota</taxon>
        <taxon>Alphaproteobacteria</taxon>
        <taxon>Rhodobacterales</taxon>
        <taxon>Paracoccaceae</taxon>
        <taxon>Roseinatronobacter</taxon>
    </lineage>
</organism>
<reference evidence="5 6" key="1">
    <citation type="submission" date="2018-06" db="EMBL/GenBank/DDBJ databases">
        <title>Genomic Encyclopedia of Archaeal and Bacterial Type Strains, Phase II (KMG-II): from individual species to whole genera.</title>
        <authorList>
            <person name="Goeker M."/>
        </authorList>
    </citation>
    <scope>NUCLEOTIDE SEQUENCE [LARGE SCALE GENOMIC DNA]</scope>
    <source>
        <strain evidence="5 6">DSM 13087</strain>
    </source>
</reference>
<name>A0A2W7R1F6_9RHOB</name>
<accession>A0A2W7R1F6</accession>
<protein>
    <submittedName>
        <fullName evidence="5">DNA-binding MarR family transcriptional regulator</fullName>
    </submittedName>
</protein>
<evidence type="ECO:0000256" key="3">
    <source>
        <dbReference type="ARBA" id="ARBA00023163"/>
    </source>
</evidence>
<keyword evidence="3" id="KW-0804">Transcription</keyword>
<dbReference type="InterPro" id="IPR036390">
    <property type="entry name" value="WH_DNA-bd_sf"/>
</dbReference>
<gene>
    <name evidence="5" type="ORF">LY56_00097</name>
</gene>
<dbReference type="PANTHER" id="PTHR33164:SF89">
    <property type="entry name" value="MARR FAMILY REGULATORY PROTEIN"/>
    <property type="match status" value="1"/>
</dbReference>
<evidence type="ECO:0000313" key="6">
    <source>
        <dbReference type="Proteomes" id="UP000249364"/>
    </source>
</evidence>
<keyword evidence="1" id="KW-0805">Transcription regulation</keyword>
<dbReference type="Gene3D" id="1.10.10.10">
    <property type="entry name" value="Winged helix-like DNA-binding domain superfamily/Winged helix DNA-binding domain"/>
    <property type="match status" value="1"/>
</dbReference>
<dbReference type="GO" id="GO:0003677">
    <property type="term" value="F:DNA binding"/>
    <property type="evidence" value="ECO:0007669"/>
    <property type="project" value="UniProtKB-KW"/>
</dbReference>
<dbReference type="STRING" id="121821.GCA_001870675_02169"/>
<keyword evidence="6" id="KW-1185">Reference proteome</keyword>
<dbReference type="EMBL" id="QKZQ01000001">
    <property type="protein sequence ID" value="PZX47949.1"/>
    <property type="molecule type" value="Genomic_DNA"/>
</dbReference>
<comment type="caution">
    <text evidence="5">The sequence shown here is derived from an EMBL/GenBank/DDBJ whole genome shotgun (WGS) entry which is preliminary data.</text>
</comment>
<dbReference type="InterPro" id="IPR039422">
    <property type="entry name" value="MarR/SlyA-like"/>
</dbReference>
<dbReference type="Pfam" id="PF12802">
    <property type="entry name" value="MarR_2"/>
    <property type="match status" value="1"/>
</dbReference>
<dbReference type="GO" id="GO:0003700">
    <property type="term" value="F:DNA-binding transcription factor activity"/>
    <property type="evidence" value="ECO:0007669"/>
    <property type="project" value="InterPro"/>
</dbReference>
<dbReference type="GO" id="GO:0006950">
    <property type="term" value="P:response to stress"/>
    <property type="evidence" value="ECO:0007669"/>
    <property type="project" value="TreeGrafter"/>
</dbReference>
<evidence type="ECO:0000313" key="5">
    <source>
        <dbReference type="EMBL" id="PZX47949.1"/>
    </source>
</evidence>
<evidence type="ECO:0000256" key="2">
    <source>
        <dbReference type="ARBA" id="ARBA00023125"/>
    </source>
</evidence>
<sequence>MCLLFRLDIVSLRYHFAAKLVNALWQDYLGCMNKDGSNPRGDLADLIVYLARLGQSQGHCAEKPGAHPALTAAQWTALRYFAHANRFSRTPSGFSQFHATTRGTASQTVKSLVTMGLLSRRTHQSDGRSTVLDVTQAGHDLLQHDPLRDLRHVLSQLPQTSQDMLAQALGQAISDLAQARDAPVFGTCSDCTHCEMEGNASYCHCTQSMLTLPDMRAICVDFQPARLTTQPDS</sequence>
<dbReference type="InterPro" id="IPR000835">
    <property type="entry name" value="HTH_MarR-typ"/>
</dbReference>
<keyword evidence="2 5" id="KW-0238">DNA-binding</keyword>
<dbReference type="AlphaFoldDB" id="A0A2W7R1F6"/>